<feature type="coiled-coil region" evidence="1">
    <location>
        <begin position="71"/>
        <end position="105"/>
    </location>
</feature>
<reference evidence="3" key="1">
    <citation type="submission" date="2022-08" db="EMBL/GenBank/DDBJ databases">
        <authorList>
            <consortium name="DOE Joint Genome Institute"/>
            <person name="Min B."/>
            <person name="Sierra-Patev S."/>
            <person name="Naranjo-Ortiz M."/>
            <person name="Looney B."/>
            <person name="Konkel Z."/>
            <person name="Slot J.C."/>
            <person name="Sakamoto Y."/>
            <person name="Steenwyk J.L."/>
            <person name="Rokas A."/>
            <person name="Carro J."/>
            <person name="Camarero S."/>
            <person name="Ferreira P."/>
            <person name="Molpeceres G."/>
            <person name="Ruiz-duenas F.J."/>
            <person name="Serrano A."/>
            <person name="Henrissat B."/>
            <person name="Drula E."/>
            <person name="Hughes K.W."/>
            <person name="Mata J.L."/>
            <person name="Ishikawa N.K."/>
            <person name="Vargas-Isla R."/>
            <person name="Ushijima S."/>
            <person name="Smith C.A."/>
            <person name="Ahrendt S."/>
            <person name="Andreopoulos W."/>
            <person name="He G."/>
            <person name="LaButti K."/>
            <person name="Lipzen A."/>
            <person name="Ng V."/>
            <person name="Riley R."/>
            <person name="Sandor L."/>
            <person name="Barry K."/>
            <person name="Martinez A.T."/>
            <person name="Xiao Y."/>
            <person name="Gibbons J.G."/>
            <person name="Terashima K."/>
            <person name="Hibbett D.S."/>
            <person name="Grigoriev I.V."/>
        </authorList>
    </citation>
    <scope>NUCLEOTIDE SEQUENCE</scope>
    <source>
        <strain evidence="3">ET3784</strain>
    </source>
</reference>
<evidence type="ECO:0000313" key="3">
    <source>
        <dbReference type="EMBL" id="KAJ3726471.1"/>
    </source>
</evidence>
<protein>
    <submittedName>
        <fullName evidence="3">Uncharacterized protein</fullName>
    </submittedName>
</protein>
<dbReference type="AlphaFoldDB" id="A0AA38MY81"/>
<feature type="coiled-coil region" evidence="1">
    <location>
        <begin position="149"/>
        <end position="183"/>
    </location>
</feature>
<reference evidence="3" key="2">
    <citation type="journal article" date="2023" name="Proc. Natl. Acad. Sci. U.S.A.">
        <title>A global phylogenomic analysis of the shiitake genus Lentinula.</title>
        <authorList>
            <person name="Sierra-Patev S."/>
            <person name="Min B."/>
            <person name="Naranjo-Ortiz M."/>
            <person name="Looney B."/>
            <person name="Konkel Z."/>
            <person name="Slot J.C."/>
            <person name="Sakamoto Y."/>
            <person name="Steenwyk J.L."/>
            <person name="Rokas A."/>
            <person name="Carro J."/>
            <person name="Camarero S."/>
            <person name="Ferreira P."/>
            <person name="Molpeceres G."/>
            <person name="Ruiz-Duenas F.J."/>
            <person name="Serrano A."/>
            <person name="Henrissat B."/>
            <person name="Drula E."/>
            <person name="Hughes K.W."/>
            <person name="Mata J.L."/>
            <person name="Ishikawa N.K."/>
            <person name="Vargas-Isla R."/>
            <person name="Ushijima S."/>
            <person name="Smith C.A."/>
            <person name="Donoghue J."/>
            <person name="Ahrendt S."/>
            <person name="Andreopoulos W."/>
            <person name="He G."/>
            <person name="LaButti K."/>
            <person name="Lipzen A."/>
            <person name="Ng V."/>
            <person name="Riley R."/>
            <person name="Sandor L."/>
            <person name="Barry K."/>
            <person name="Martinez A.T."/>
            <person name="Xiao Y."/>
            <person name="Gibbons J.G."/>
            <person name="Terashima K."/>
            <person name="Grigoriev I.V."/>
            <person name="Hibbett D."/>
        </authorList>
    </citation>
    <scope>NUCLEOTIDE SEQUENCE</scope>
    <source>
        <strain evidence="3">ET3784</strain>
    </source>
</reference>
<dbReference type="EMBL" id="JANVFO010000043">
    <property type="protein sequence ID" value="KAJ3726471.1"/>
    <property type="molecule type" value="Genomic_DNA"/>
</dbReference>
<comment type="caution">
    <text evidence="3">The sequence shown here is derived from an EMBL/GenBank/DDBJ whole genome shotgun (WGS) entry which is preliminary data.</text>
</comment>
<proteinExistence type="predicted"/>
<keyword evidence="1" id="KW-0175">Coiled coil</keyword>
<gene>
    <name evidence="3" type="ORF">DFJ43DRAFT_557634</name>
</gene>
<accession>A0AA38MY81</accession>
<evidence type="ECO:0000256" key="1">
    <source>
        <dbReference type="SAM" id="Coils"/>
    </source>
</evidence>
<organism evidence="3 4">
    <name type="scientific">Lentinula guzmanii</name>
    <dbReference type="NCBI Taxonomy" id="2804957"/>
    <lineage>
        <taxon>Eukaryota</taxon>
        <taxon>Fungi</taxon>
        <taxon>Dikarya</taxon>
        <taxon>Basidiomycota</taxon>
        <taxon>Agaricomycotina</taxon>
        <taxon>Agaricomycetes</taxon>
        <taxon>Agaricomycetidae</taxon>
        <taxon>Agaricales</taxon>
        <taxon>Marasmiineae</taxon>
        <taxon>Omphalotaceae</taxon>
        <taxon>Lentinula</taxon>
    </lineage>
</organism>
<feature type="region of interest" description="Disordered" evidence="2">
    <location>
        <begin position="1"/>
        <end position="20"/>
    </location>
</feature>
<evidence type="ECO:0000256" key="2">
    <source>
        <dbReference type="SAM" id="MobiDB-lite"/>
    </source>
</evidence>
<evidence type="ECO:0000313" key="4">
    <source>
        <dbReference type="Proteomes" id="UP001176059"/>
    </source>
</evidence>
<dbReference type="Proteomes" id="UP001176059">
    <property type="component" value="Unassembled WGS sequence"/>
</dbReference>
<name>A0AA38MY81_9AGAR</name>
<keyword evidence="4" id="KW-1185">Reference proteome</keyword>
<sequence length="236" mass="26884">MNSLKRPRMTEGFQNSNNGQTRILAPSQISNICHPPIVPRKPACNSQVISGEAQFQSSEHTLSFDNLLDHVKSLKQRLTHLGIQKASLEEEVDQIRHELSEKSREREEKIFALTQENAALFAHLEDAKGIILRLKSQNNVISQEAQERVTELERTLATSIAAKEELEQKLSKQTATLQALSNEVHLQAYSRFHLAGENKRMEKEGCNLRKEHRIMSDELNHHMVYIHHCSPGSEKP</sequence>